<protein>
    <recommendedName>
        <fullName evidence="2">Pyrrolo-quinoline quinone</fullName>
    </recommendedName>
</protein>
<name>X0X628_9ZZZZ</name>
<dbReference type="AlphaFoldDB" id="X0X628"/>
<evidence type="ECO:0000313" key="1">
    <source>
        <dbReference type="EMBL" id="GAG30857.1"/>
    </source>
</evidence>
<reference evidence="1" key="1">
    <citation type="journal article" date="2014" name="Front. Microbiol.">
        <title>High frequency of phylogenetically diverse reductive dehalogenase-homologous genes in deep subseafloor sedimentary metagenomes.</title>
        <authorList>
            <person name="Kawai M."/>
            <person name="Futagami T."/>
            <person name="Toyoda A."/>
            <person name="Takaki Y."/>
            <person name="Nishi S."/>
            <person name="Hori S."/>
            <person name="Arai W."/>
            <person name="Tsubouchi T."/>
            <person name="Morono Y."/>
            <person name="Uchiyama I."/>
            <person name="Ito T."/>
            <person name="Fujiyama A."/>
            <person name="Inagaki F."/>
            <person name="Takami H."/>
        </authorList>
    </citation>
    <scope>NUCLEOTIDE SEQUENCE</scope>
    <source>
        <strain evidence="1">Expedition CK06-06</strain>
    </source>
</reference>
<sequence length="245" mass="26418">AMGPDRCVALTRDGAIHVLQMRSGRELWKYQMVKKQLPWQAPPQVAGELLLTCCGRNNWQSAVFDMTSGRLLGKIALGQRSAQAFLTAGGLVVVCDGRSLRLIEPVLGITESVWSVPLAANLKPAVLTVTDAHVVVSPNAGTGVVELRSLAEYGRIVRTFQTQPVAGKVAMPIAAVVTGNRLYVVAGLQGSPARNALPRRQIGYIRCPSLHAFNLTTGKRLWSADLTPPGGRNNMYIMPVQLGRD</sequence>
<dbReference type="EMBL" id="BARS01046593">
    <property type="protein sequence ID" value="GAG30857.1"/>
    <property type="molecule type" value="Genomic_DNA"/>
</dbReference>
<dbReference type="SUPFAM" id="SSF50998">
    <property type="entry name" value="Quinoprotein alcohol dehydrogenase-like"/>
    <property type="match status" value="1"/>
</dbReference>
<comment type="caution">
    <text evidence="1">The sequence shown here is derived from an EMBL/GenBank/DDBJ whole genome shotgun (WGS) entry which is preliminary data.</text>
</comment>
<gene>
    <name evidence="1" type="ORF">S01H1_70109</name>
</gene>
<dbReference type="Gene3D" id="2.130.10.10">
    <property type="entry name" value="YVTN repeat-like/Quinoprotein amine dehydrogenase"/>
    <property type="match status" value="1"/>
</dbReference>
<dbReference type="InterPro" id="IPR011047">
    <property type="entry name" value="Quinoprotein_ADH-like_sf"/>
</dbReference>
<evidence type="ECO:0008006" key="2">
    <source>
        <dbReference type="Google" id="ProtNLM"/>
    </source>
</evidence>
<accession>X0X628</accession>
<proteinExistence type="predicted"/>
<feature type="non-terminal residue" evidence="1">
    <location>
        <position position="245"/>
    </location>
</feature>
<feature type="non-terminal residue" evidence="1">
    <location>
        <position position="1"/>
    </location>
</feature>
<organism evidence="1">
    <name type="scientific">marine sediment metagenome</name>
    <dbReference type="NCBI Taxonomy" id="412755"/>
    <lineage>
        <taxon>unclassified sequences</taxon>
        <taxon>metagenomes</taxon>
        <taxon>ecological metagenomes</taxon>
    </lineage>
</organism>
<dbReference type="InterPro" id="IPR015943">
    <property type="entry name" value="WD40/YVTN_repeat-like_dom_sf"/>
</dbReference>